<name>A0A1B8U693_9FLAO</name>
<reference evidence="3" key="1">
    <citation type="submission" date="2016-02" db="EMBL/GenBank/DDBJ databases">
        <title>Paenibacillus sp. LPB0068, isolated from Crassostrea gigas.</title>
        <authorList>
            <person name="Shin S.-K."/>
            <person name="Yi H."/>
        </authorList>
    </citation>
    <scope>NUCLEOTIDE SEQUENCE [LARGE SCALE GENOMIC DNA]</scope>
    <source>
        <strain evidence="3">KCTC 23969</strain>
    </source>
</reference>
<keyword evidence="3" id="KW-1185">Reference proteome</keyword>
<dbReference type="STRING" id="996801.BW723_06300"/>
<dbReference type="EMBL" id="LSFL01000005">
    <property type="protein sequence ID" value="OBY67357.1"/>
    <property type="molecule type" value="Genomic_DNA"/>
</dbReference>
<evidence type="ECO:0000313" key="2">
    <source>
        <dbReference type="EMBL" id="OBY67357.1"/>
    </source>
</evidence>
<dbReference type="Pfam" id="PF14587">
    <property type="entry name" value="Glyco_hydr_30_2"/>
    <property type="match status" value="1"/>
</dbReference>
<dbReference type="GO" id="GO:0004553">
    <property type="term" value="F:hydrolase activity, hydrolyzing O-glycosyl compounds"/>
    <property type="evidence" value="ECO:0007669"/>
    <property type="project" value="InterPro"/>
</dbReference>
<dbReference type="InterPro" id="IPR017853">
    <property type="entry name" value="GH"/>
</dbReference>
<dbReference type="SUPFAM" id="SSF51445">
    <property type="entry name" value="(Trans)glycosidases"/>
    <property type="match status" value="1"/>
</dbReference>
<dbReference type="PANTHER" id="PTHR42767:SF1">
    <property type="entry name" value="ENDO-BETA-1,6-GALACTANASE-LIKE DOMAIN-CONTAINING PROTEIN"/>
    <property type="match status" value="1"/>
</dbReference>
<evidence type="ECO:0000313" key="3">
    <source>
        <dbReference type="Proteomes" id="UP000092612"/>
    </source>
</evidence>
<accession>A0A1B8U693</accession>
<dbReference type="PROSITE" id="PS51257">
    <property type="entry name" value="PROKAR_LIPOPROTEIN"/>
    <property type="match status" value="1"/>
</dbReference>
<dbReference type="InterPro" id="IPR039743">
    <property type="entry name" value="6GAL/EXGAL"/>
</dbReference>
<proteinExistence type="predicted"/>
<sequence>MKILVIHKKSFKILFVFLLTVIFLFSCKNISNINDDVLVVKLNTSKTFQTIRNFGASDAWSTQFVGKNWPEETKNKIAKLLFSTTNKTDGSPEGIGLTAWRFNIGAGSIEQGNNSQIKDEWRRAESFLTAKGTYDWNKQSGQLWFLKEAKNYGVKTFIGFVNSPPVYFTKNNKAWSADGISSNLAENNYVKYANFLSSVVKGIANKTGVNFNYISPFNEPQWDWKCCNQEGSPWNNKEIFDAVNAIDKSFKKNNISSKIEISEAGKIDALYSNADKANRGNQIAYFFDKNSDGFVGDLNSIPKKIAGHSYFSTWNLKNSINTRKQLNKKIQAVNSDLEYWMTEYCILENNERIKGNKRDLGIDAALYMARVIHSDLVFANASAWHWWLAISPYNYKDGLIYIDNNKFNGNYYESKMLWTLGHYSRFVKPEMKRIASTLTNFKEDNIDGVLQSSYMSNDEIVIVFVNQLNKSENIKISGIPEGFSSIELYQTTEDVTENLKKVSTINSNETFTLAKRSLVTCVLKK</sequence>
<dbReference type="Gene3D" id="2.60.40.1180">
    <property type="entry name" value="Golgi alpha-mannosidase II"/>
    <property type="match status" value="1"/>
</dbReference>
<evidence type="ECO:0000259" key="1">
    <source>
        <dbReference type="Pfam" id="PF14587"/>
    </source>
</evidence>
<dbReference type="RefSeq" id="WP_226789245.1">
    <property type="nucleotide sequence ID" value="NZ_CP019337.1"/>
</dbReference>
<dbReference type="Proteomes" id="UP000092612">
    <property type="component" value="Unassembled WGS sequence"/>
</dbReference>
<dbReference type="InterPro" id="IPR013780">
    <property type="entry name" value="Glyco_hydro_b"/>
</dbReference>
<comment type="caution">
    <text evidence="2">The sequence shown here is derived from an EMBL/GenBank/DDBJ whole genome shotgun (WGS) entry which is preliminary data.</text>
</comment>
<dbReference type="InterPro" id="IPR039514">
    <property type="entry name" value="6GAL-like"/>
</dbReference>
<dbReference type="Gene3D" id="3.20.20.80">
    <property type="entry name" value="Glycosidases"/>
    <property type="match status" value="1"/>
</dbReference>
<dbReference type="AlphaFoldDB" id="A0A1B8U693"/>
<feature type="domain" description="Endo-beta-1,6-galactanase-like" evidence="1">
    <location>
        <begin position="40"/>
        <end position="401"/>
    </location>
</feature>
<gene>
    <name evidence="2" type="ORF">LPB301_03190</name>
</gene>
<dbReference type="PANTHER" id="PTHR42767">
    <property type="entry name" value="ENDO-BETA-1,6-GALACTANASE"/>
    <property type="match status" value="1"/>
</dbReference>
<organism evidence="2 3">
    <name type="scientific">Polaribacter reichenbachii</name>
    <dbReference type="NCBI Taxonomy" id="996801"/>
    <lineage>
        <taxon>Bacteria</taxon>
        <taxon>Pseudomonadati</taxon>
        <taxon>Bacteroidota</taxon>
        <taxon>Flavobacteriia</taxon>
        <taxon>Flavobacteriales</taxon>
        <taxon>Flavobacteriaceae</taxon>
    </lineage>
</organism>
<protein>
    <recommendedName>
        <fullName evidence="1">Endo-beta-1,6-galactanase-like domain-containing protein</fullName>
    </recommendedName>
</protein>